<organism evidence="1 2">
    <name type="scientific">Caerostris extrusa</name>
    <name type="common">Bark spider</name>
    <name type="synonym">Caerostris bankana</name>
    <dbReference type="NCBI Taxonomy" id="172846"/>
    <lineage>
        <taxon>Eukaryota</taxon>
        <taxon>Metazoa</taxon>
        <taxon>Ecdysozoa</taxon>
        <taxon>Arthropoda</taxon>
        <taxon>Chelicerata</taxon>
        <taxon>Arachnida</taxon>
        <taxon>Araneae</taxon>
        <taxon>Araneomorphae</taxon>
        <taxon>Entelegynae</taxon>
        <taxon>Araneoidea</taxon>
        <taxon>Araneidae</taxon>
        <taxon>Caerostris</taxon>
    </lineage>
</organism>
<evidence type="ECO:0000313" key="1">
    <source>
        <dbReference type="EMBL" id="GIY50092.1"/>
    </source>
</evidence>
<dbReference type="Proteomes" id="UP001054945">
    <property type="component" value="Unassembled WGS sequence"/>
</dbReference>
<reference evidence="1 2" key="1">
    <citation type="submission" date="2021-06" db="EMBL/GenBank/DDBJ databases">
        <title>Caerostris extrusa draft genome.</title>
        <authorList>
            <person name="Kono N."/>
            <person name="Arakawa K."/>
        </authorList>
    </citation>
    <scope>NUCLEOTIDE SEQUENCE [LARGE SCALE GENOMIC DNA]</scope>
</reference>
<gene>
    <name evidence="1" type="ORF">CEXT_38371</name>
</gene>
<accession>A0AAV4TXV3</accession>
<dbReference type="EMBL" id="BPLR01011939">
    <property type="protein sequence ID" value="GIY50092.1"/>
    <property type="molecule type" value="Genomic_DNA"/>
</dbReference>
<comment type="caution">
    <text evidence="1">The sequence shown here is derived from an EMBL/GenBank/DDBJ whole genome shotgun (WGS) entry which is preliminary data.</text>
</comment>
<name>A0AAV4TXV3_CAEEX</name>
<protein>
    <submittedName>
        <fullName evidence="1">Uncharacterized protein</fullName>
    </submittedName>
</protein>
<sequence>MTVITVGSLQNSQETITGFQQKKKGKLKPGHLHTKMALINKYCKQTLTTIVINIVSYQIYHFGDLEREVQTASDLLYANLSSQNFLHTVFILVTAFDVKKKEKRENQS</sequence>
<proteinExistence type="predicted"/>
<dbReference type="AlphaFoldDB" id="A0AAV4TXV3"/>
<evidence type="ECO:0000313" key="2">
    <source>
        <dbReference type="Proteomes" id="UP001054945"/>
    </source>
</evidence>
<keyword evidence="2" id="KW-1185">Reference proteome</keyword>